<protein>
    <recommendedName>
        <fullName evidence="3">DUF1033 family protein</fullName>
    </recommendedName>
</protein>
<dbReference type="Proteomes" id="UP000194154">
    <property type="component" value="Chromosome"/>
</dbReference>
<dbReference type="OrthoDB" id="2389779at2"/>
<name>A0A1W7AB80_9STAP</name>
<keyword evidence="2" id="KW-1185">Reference proteome</keyword>
<evidence type="ECO:0000313" key="2">
    <source>
        <dbReference type="Proteomes" id="UP000194154"/>
    </source>
</evidence>
<dbReference type="InterPro" id="IPR010434">
    <property type="entry name" value="DUF1033"/>
</dbReference>
<gene>
    <name evidence="1" type="ORF">MCCS_12370</name>
</gene>
<dbReference type="STRING" id="1855823.MCCS_12370"/>
<dbReference type="AlphaFoldDB" id="A0A1W7AB80"/>
<proteinExistence type="predicted"/>
<dbReference type="EMBL" id="CP021059">
    <property type="protein sequence ID" value="ARQ06882.1"/>
    <property type="molecule type" value="Genomic_DNA"/>
</dbReference>
<dbReference type="RefSeq" id="WP_086042521.1">
    <property type="nucleotide sequence ID" value="NZ_CBCRZA010000002.1"/>
</dbReference>
<evidence type="ECO:0008006" key="3">
    <source>
        <dbReference type="Google" id="ProtNLM"/>
    </source>
</evidence>
<dbReference type="GeneID" id="35295363"/>
<reference evidence="1 2" key="1">
    <citation type="journal article" date="2017" name="Int. J. Syst. Evol. Microbiol.">
        <title>Macrococcus canis sp. nov., a skin bacterium associated with infections in dogs.</title>
        <authorList>
            <person name="Gobeli Brawand S."/>
            <person name="Cotting K."/>
            <person name="Gomez-Sanz E."/>
            <person name="Collaud A."/>
            <person name="Thomann A."/>
            <person name="Brodard I."/>
            <person name="Rodriguez-Campos S."/>
            <person name="Strauss C."/>
            <person name="Perreten V."/>
        </authorList>
    </citation>
    <scope>NUCLEOTIDE SEQUENCE [LARGE SCALE GENOMIC DNA]</scope>
    <source>
        <strain evidence="1 2">KM45013</strain>
    </source>
</reference>
<accession>A0A1W7AB80</accession>
<sequence>MYEVVTIRAEYEGWWLFKDLWNFVTELSRFDTLKDAEQYYIEQLSKLRSTFENELTGKYNIHAFYNNCELIYCEDCDDDIQIFHSLIVFKDKQVVTMNL</sequence>
<dbReference type="KEGG" id="mcak:MCCS_12370"/>
<organism evidence="1 2">
    <name type="scientific">Macrococcoides canis</name>
    <dbReference type="NCBI Taxonomy" id="1855823"/>
    <lineage>
        <taxon>Bacteria</taxon>
        <taxon>Bacillati</taxon>
        <taxon>Bacillota</taxon>
        <taxon>Bacilli</taxon>
        <taxon>Bacillales</taxon>
        <taxon>Staphylococcaceae</taxon>
        <taxon>Macrococcoides</taxon>
    </lineage>
</organism>
<evidence type="ECO:0000313" key="1">
    <source>
        <dbReference type="EMBL" id="ARQ06882.1"/>
    </source>
</evidence>
<dbReference type="Pfam" id="PF06279">
    <property type="entry name" value="DUF1033"/>
    <property type="match status" value="1"/>
</dbReference>